<dbReference type="AlphaFoldDB" id="A0A8T2Q839"/>
<dbReference type="OrthoDB" id="445712at2759"/>
<dbReference type="InterPro" id="IPR032828">
    <property type="entry name" value="PolyA_RNA-bd"/>
</dbReference>
<protein>
    <recommendedName>
        <fullName evidence="2">tRNA nucleotidyltransferase/poly(A) polymerase RNA and SrmB- binding domain-containing protein</fullName>
    </recommendedName>
</protein>
<evidence type="ECO:0000313" key="4">
    <source>
        <dbReference type="Proteomes" id="UP000825935"/>
    </source>
</evidence>
<dbReference type="GO" id="GO:0052927">
    <property type="term" value="F:CC tRNA cytidylyltransferase activity"/>
    <property type="evidence" value="ECO:0007669"/>
    <property type="project" value="TreeGrafter"/>
</dbReference>
<dbReference type="GO" id="GO:0003723">
    <property type="term" value="F:RNA binding"/>
    <property type="evidence" value="ECO:0007669"/>
    <property type="project" value="UniProtKB-KW"/>
</dbReference>
<dbReference type="PANTHER" id="PTHR13734:SF5">
    <property type="entry name" value="CCA TRNA NUCLEOTIDYLTRANSFERASE, MITOCHONDRIAL"/>
    <property type="match status" value="1"/>
</dbReference>
<organism evidence="3 4">
    <name type="scientific">Ceratopteris richardii</name>
    <name type="common">Triangle waterfern</name>
    <dbReference type="NCBI Taxonomy" id="49495"/>
    <lineage>
        <taxon>Eukaryota</taxon>
        <taxon>Viridiplantae</taxon>
        <taxon>Streptophyta</taxon>
        <taxon>Embryophyta</taxon>
        <taxon>Tracheophyta</taxon>
        <taxon>Polypodiopsida</taxon>
        <taxon>Polypodiidae</taxon>
        <taxon>Polypodiales</taxon>
        <taxon>Pteridineae</taxon>
        <taxon>Pteridaceae</taxon>
        <taxon>Parkerioideae</taxon>
        <taxon>Ceratopteris</taxon>
    </lineage>
</organism>
<keyword evidence="1" id="KW-0694">RNA-binding</keyword>
<dbReference type="SUPFAM" id="SSF81891">
    <property type="entry name" value="Poly A polymerase C-terminal region-like"/>
    <property type="match status" value="1"/>
</dbReference>
<accession>A0A8T2Q839</accession>
<evidence type="ECO:0000313" key="3">
    <source>
        <dbReference type="EMBL" id="KAH7280207.1"/>
    </source>
</evidence>
<gene>
    <name evidence="3" type="ORF">KP509_37G055900</name>
</gene>
<evidence type="ECO:0000256" key="1">
    <source>
        <dbReference type="ARBA" id="ARBA00022884"/>
    </source>
</evidence>
<reference evidence="3" key="1">
    <citation type="submission" date="2021-08" db="EMBL/GenBank/DDBJ databases">
        <title>WGS assembly of Ceratopteris richardii.</title>
        <authorList>
            <person name="Marchant D.B."/>
            <person name="Chen G."/>
            <person name="Jenkins J."/>
            <person name="Shu S."/>
            <person name="Leebens-Mack J."/>
            <person name="Grimwood J."/>
            <person name="Schmutz J."/>
            <person name="Soltis P."/>
            <person name="Soltis D."/>
            <person name="Chen Z.-H."/>
        </authorList>
    </citation>
    <scope>NUCLEOTIDE SEQUENCE</scope>
    <source>
        <strain evidence="3">Whitten #5841</strain>
        <tissue evidence="3">Leaf</tissue>
    </source>
</reference>
<feature type="domain" description="tRNA nucleotidyltransferase/poly(A) polymerase RNA and SrmB- binding" evidence="2">
    <location>
        <begin position="337"/>
        <end position="394"/>
    </location>
</feature>
<comment type="caution">
    <text evidence="3">The sequence shown here is derived from an EMBL/GenBank/DDBJ whole genome shotgun (WGS) entry which is preliminary data.</text>
</comment>
<keyword evidence="4" id="KW-1185">Reference proteome</keyword>
<dbReference type="GO" id="GO:0052929">
    <property type="term" value="F:ATP:3'-cytidine-cytidine-tRNA adenylyltransferase activity"/>
    <property type="evidence" value="ECO:0007669"/>
    <property type="project" value="TreeGrafter"/>
</dbReference>
<dbReference type="GO" id="GO:0001680">
    <property type="term" value="P:tRNA 3'-terminal CCA addition"/>
    <property type="evidence" value="ECO:0007669"/>
    <property type="project" value="TreeGrafter"/>
</dbReference>
<sequence length="621" mass="70478">MLSQEQLWLHNRLSPVAAVFPIKHCCWRVSTVKHLLSRHTNLHFRVLCDIKLQTAARAGHGNLGDSLDSMEMIAGRHGNGKTLFFASQLIHNNAQTLRFPETGTRQLPRSKLETQCLRHCSSQTCHQPRPLRDSSCCTKYAYSRISHQIRCANPCKYSNSHRLREFQEQTHLRMQRHIYSETLTRREITGQDDETPVQYLPKAAQPARPLPKRLLPVPISNRKFSTTPKPSPLRKSVAIADSIQLTELESKIFDVLKNFIACYRLSTQPRVAGGWVRDKYCSLFYNISTEKVEDPTGKGLSDLRAGIIATPLPPKETFTDDPLRALRALRFVSVLDYELHPNIRNAIDADIRLALATKISRERIGAEVEKIFMSYRPLKAMELLLEMQLFNVVFSPPAHLGINLSDGTERTCLQILSAIVEVLSYFGTSKMTVDSQKILYLAAFLSPFQGYFCDHNSKLVSMPTVIIKESLKLGSMDAAMVSTLHTSAINYPSIRKLILKMHTIDQGHGECLISDSDMHTAYTQMKHEIGKLLEQARGLWRSALLLGAVLEDDFLSGSPYEQRKIELKRRANLCIFVEEAIVKLGLEEITGSNPFIIFVSCTVMQLMIRWQGHTWRLFSYG</sequence>
<evidence type="ECO:0000259" key="2">
    <source>
        <dbReference type="Pfam" id="PF12627"/>
    </source>
</evidence>
<name>A0A8T2Q839_CERRI</name>
<dbReference type="PANTHER" id="PTHR13734">
    <property type="entry name" value="TRNA-NUCLEOTIDYLTRANSFERASE"/>
    <property type="match status" value="1"/>
</dbReference>
<dbReference type="Pfam" id="PF12627">
    <property type="entry name" value="PolyA_pol_RNAbd"/>
    <property type="match status" value="1"/>
</dbReference>
<dbReference type="Gene3D" id="1.10.3090.10">
    <property type="entry name" value="cca-adding enzyme, domain 2"/>
    <property type="match status" value="1"/>
</dbReference>
<proteinExistence type="predicted"/>
<dbReference type="EMBL" id="CM035442">
    <property type="protein sequence ID" value="KAH7280207.1"/>
    <property type="molecule type" value="Genomic_DNA"/>
</dbReference>
<dbReference type="Proteomes" id="UP000825935">
    <property type="component" value="Chromosome 37"/>
</dbReference>